<dbReference type="InterPro" id="IPR041677">
    <property type="entry name" value="DNA2/NAM7_AAA_11"/>
</dbReference>
<dbReference type="InterPro" id="IPR025103">
    <property type="entry name" value="DUF4011"/>
</dbReference>
<feature type="region of interest" description="Disordered" evidence="1">
    <location>
        <begin position="355"/>
        <end position="379"/>
    </location>
</feature>
<dbReference type="CDD" id="cd18808">
    <property type="entry name" value="SF1_C_Upf1"/>
    <property type="match status" value="1"/>
</dbReference>
<dbReference type="Pfam" id="PF13086">
    <property type="entry name" value="AAA_11"/>
    <property type="match status" value="2"/>
</dbReference>
<dbReference type="InterPro" id="IPR049468">
    <property type="entry name" value="Restrct_endonuc-II-like_dom"/>
</dbReference>
<dbReference type="PANTHER" id="PTHR10887:SF495">
    <property type="entry name" value="HELICASE SENATAXIN ISOFORM X1-RELATED"/>
    <property type="match status" value="1"/>
</dbReference>
<dbReference type="SUPFAM" id="SSF52540">
    <property type="entry name" value="P-loop containing nucleoside triphosphate hydrolases"/>
    <property type="match status" value="1"/>
</dbReference>
<dbReference type="InterPro" id="IPR011335">
    <property type="entry name" value="Restrct_endonuc-II-like"/>
</dbReference>
<feature type="domain" description="DUF3320" evidence="2">
    <location>
        <begin position="1959"/>
        <end position="2007"/>
    </location>
</feature>
<dbReference type="InterPro" id="IPR021754">
    <property type="entry name" value="DUF3320"/>
</dbReference>
<feature type="domain" description="Restriction endonuclease type II-like" evidence="5">
    <location>
        <begin position="1673"/>
        <end position="1770"/>
    </location>
</feature>
<dbReference type="Pfam" id="PF18741">
    <property type="entry name" value="MTES_1575"/>
    <property type="match status" value="1"/>
</dbReference>
<dbReference type="Gene3D" id="3.40.50.300">
    <property type="entry name" value="P-loop containing nucleotide triphosphate hydrolases"/>
    <property type="match status" value="3"/>
</dbReference>
<evidence type="ECO:0000313" key="6">
    <source>
        <dbReference type="EMBL" id="NHN85945.1"/>
    </source>
</evidence>
<dbReference type="Gene3D" id="3.40.960.10">
    <property type="entry name" value="VSR Endonuclease"/>
    <property type="match status" value="1"/>
</dbReference>
<accession>A0ABX0JTT5</accession>
<protein>
    <submittedName>
        <fullName evidence="6">DUF3320 domain-containing protein</fullName>
    </submittedName>
</protein>
<dbReference type="RefSeq" id="WP_173584339.1">
    <property type="nucleotide sequence ID" value="NZ_WOTB01000023.1"/>
</dbReference>
<dbReference type="Pfam" id="PF13087">
    <property type="entry name" value="AAA_12"/>
    <property type="match status" value="1"/>
</dbReference>
<feature type="compositionally biased region" description="Polar residues" evidence="1">
    <location>
        <begin position="1848"/>
        <end position="1866"/>
    </location>
</feature>
<dbReference type="Pfam" id="PF11784">
    <property type="entry name" value="DUF3320"/>
    <property type="match status" value="1"/>
</dbReference>
<dbReference type="PANTHER" id="PTHR10887">
    <property type="entry name" value="DNA2/NAM7 HELICASE FAMILY"/>
    <property type="match status" value="1"/>
</dbReference>
<organism evidence="6 7">
    <name type="scientific">Acetobacter musti</name>
    <dbReference type="NCBI Taxonomy" id="864732"/>
    <lineage>
        <taxon>Bacteria</taxon>
        <taxon>Pseudomonadati</taxon>
        <taxon>Pseudomonadota</taxon>
        <taxon>Alphaproteobacteria</taxon>
        <taxon>Acetobacterales</taxon>
        <taxon>Acetobacteraceae</taxon>
        <taxon>Acetobacter</taxon>
    </lineage>
</organism>
<feature type="domain" description="DNA2/NAM7 helicase helicase" evidence="3">
    <location>
        <begin position="1365"/>
        <end position="1408"/>
    </location>
</feature>
<dbReference type="InterPro" id="IPR041679">
    <property type="entry name" value="DNA2/NAM7-like_C"/>
</dbReference>
<name>A0ABX0JTT5_9PROT</name>
<evidence type="ECO:0000259" key="3">
    <source>
        <dbReference type="Pfam" id="PF13086"/>
    </source>
</evidence>
<feature type="domain" description="DNA2/NAM7 helicase-like C-terminal" evidence="4">
    <location>
        <begin position="1430"/>
        <end position="1625"/>
    </location>
</feature>
<feature type="compositionally biased region" description="Low complexity" evidence="1">
    <location>
        <begin position="1825"/>
        <end position="1847"/>
    </location>
</feature>
<dbReference type="SUPFAM" id="SSF52980">
    <property type="entry name" value="Restriction endonuclease-like"/>
    <property type="match status" value="1"/>
</dbReference>
<gene>
    <name evidence="6" type="ORF">GOB93_15030</name>
</gene>
<feature type="compositionally biased region" description="Basic and acidic residues" evidence="1">
    <location>
        <begin position="1779"/>
        <end position="1791"/>
    </location>
</feature>
<dbReference type="EMBL" id="WOTB01000023">
    <property type="protein sequence ID" value="NHN85945.1"/>
    <property type="molecule type" value="Genomic_DNA"/>
</dbReference>
<comment type="caution">
    <text evidence="6">The sequence shown here is derived from an EMBL/GenBank/DDBJ whole genome shotgun (WGS) entry which is preliminary data.</text>
</comment>
<feature type="region of interest" description="Disordered" evidence="1">
    <location>
        <begin position="1779"/>
        <end position="1958"/>
    </location>
</feature>
<evidence type="ECO:0000259" key="2">
    <source>
        <dbReference type="Pfam" id="PF11784"/>
    </source>
</evidence>
<evidence type="ECO:0000256" key="1">
    <source>
        <dbReference type="SAM" id="MobiDB-lite"/>
    </source>
</evidence>
<keyword evidence="7" id="KW-1185">Reference proteome</keyword>
<evidence type="ECO:0000259" key="5">
    <source>
        <dbReference type="Pfam" id="PF18741"/>
    </source>
</evidence>
<feature type="compositionally biased region" description="Polar residues" evidence="1">
    <location>
        <begin position="1812"/>
        <end position="1823"/>
    </location>
</feature>
<dbReference type="InterPro" id="IPR047187">
    <property type="entry name" value="SF1_C_Upf1"/>
</dbReference>
<feature type="domain" description="DNA2/NAM7 helicase helicase" evidence="3">
    <location>
        <begin position="712"/>
        <end position="780"/>
    </location>
</feature>
<reference evidence="6 7" key="1">
    <citation type="journal article" date="2020" name="Int. J. Syst. Evol. Microbiol.">
        <title>Novel acetic acid bacteria from cider fermentations: Acetobacter conturbans sp. nov. and Acetobacter fallax sp. nov.</title>
        <authorList>
            <person name="Sombolestani A.S."/>
            <person name="Cleenwerck I."/>
            <person name="Cnockaert M."/>
            <person name="Borremans W."/>
            <person name="Wieme A.D."/>
            <person name="De Vuyst L."/>
            <person name="Vandamme P."/>
        </authorList>
    </citation>
    <scope>NUCLEOTIDE SEQUENCE [LARGE SCALE GENOMIC DNA]</scope>
    <source>
        <strain evidence="6 7">LMG 30640</strain>
    </source>
</reference>
<dbReference type="Proteomes" id="UP000635278">
    <property type="component" value="Unassembled WGS sequence"/>
</dbReference>
<sequence length="2112" mass="232363">MNSAPHGSADTPDTSHEDQKTPPPELHLSISMQDSINASLWENSVPVLQALSLDNQTDRSFPRLDVTITSDPPLIRSHTWRLQDISPHQFRAIGGLELRLDGPALCRQTEASRAEITFTVTTPATDGKEPEQLHQQTTTVRVLARNEWGGLSGIPDILAAFVLPNDPAVARILRSASSILRDAGKTHSLEGYQGSKTRVWEQAQAIWCAICALDITYVNPPASFIESGQRVRLPTQIAEEKLATCLDSALLFASCLEAAGLHPVIVLTKGHAFTGLWLADTDAGSSVMQDLPAFRNRLKLDDLKVFETTLVTHARKPSFTAACDKGEATLRHAGEDEDNTFREIIDIHRARMRKIHPLSSGAGRENPDTGENDQPDATHQPVFEAAPGLREDTADPAEDLPDNPADRISRWCNRLLDMSARNRLLNLPKSEKQIIEIDCPDPAELENRLAEIRSGSKTKPLRFCAWPEMMKNGDPRDAALHHERHHDEAALTYARDALKRGELLVDRTEQALQAALTEIYRRAQAAEQEGGSNILFLTIGALAWTKKEGDKPWLAPLILVPVTLERPSVKSGFFLRAHSDDSRVNITLLEMLREDYALRFPELEGDTLPEDEAGLDVSRIVDIFRARIRQVPKWEVRDHVTLTTLSFAKFLMWKDLTERRDSLRANDVARKLLDGVTQETADTPPGTFFTEADGELDEALSKAGLVCPMEADSSQLRAVARAASGENFVLIGPPGTGKSQTITNIIANTLAQGRTVLFVAEKRAALEVVRKRLKDISLAEFCLDLFSPKASKTGVLEQFGNAQGVADSFDESFWQYSHTQIDQLRAELNAYVTELHKRWRNGWTPYRGIGISLRAFDARIMDLALSWSDPDTHSEDDYKNLRDAAEDLAQVHARIGDVASSPALAGLARTEWGPQWERDFLAAIRTLQACLDRLIPAAKDARKLLGLNPDLLALPDILRTSDLCSRILNPEACAWAFTEDASATRETLFAEQTPIARHRALTGELETTWKPEVTTLPLEDLLKTWREAKEKSVFQFLARSKAQKSVRASLAAHATGQIPEDCEAELERLAELQAIEKCLNDAPHARTVGPDLWRGLDTDFDQIEARHIWGKITRGTLAAAAPDVTALLAARTQLTTLLRDGRDLLQPGGAAHTTLKKFQTELQTVTDALSALSSLSGTDSEQLVSATAPDWPALLRARLESWNNAARDLRDWCNWKITCQKAERLGLAPLVDAIGNGLIPPEQTVSIFEANYARWWIAAAVEQSPLLRGFIAATHEKSIERFRDLDRQLMTMASRMIRARLAGKIPDARTRQTDPEYKVLTREIQKKTRHLPIRQLAEKMPGALRNLTPCLMMSPLSVAQYLPHNARPFDLVIFDEASQIPTWDAVGVIGRGSQVIVVGDPKQLPPTSFFSSNAGSDDENTDVDTCDLESILDECLGAGIPPVWLNWHYRSRHESLIAFSNHAYYHGQLVTFPSPATKDNAVSFRFVPDGVYMRGTGRNNPAEARAIVTEAVRLLQDGSNRTLGIVTFNAQQQTLISDLFDKARGDHPDIERFFSPETTSEPVLIRNLENVQGEERDVMLFSLTFGPDQAGHITMNFGALNRDGGERRLNVAITRAREKLIVFGSLRADQIDIRRTAAQGVHDLRDFLAFAEHGPTALAGAHHGSIGDFDSLFEEEVAALLRRKGWQVVPQVGVSGFRIDLGIVDPDRPAIFLAGVECDGATYHRSATARDRDRLRHAVLENLGWSICRIWSTDWWTNAPRECDRIDATLRALLETKRKDRAAQEEKDRQAAETASRHKQNSDRAAAKAPDNTPSDHPTTAGQGTAASRTTSPVTSPATSASTAPETNSDTIPSDHPTITTEQGTDTSPTASRTTSPVTSPVTSSVTPPAISPGAVPETETRTESATVPAADSAPAPGTPALKTTPEPVSSPNPEPLFAKTTSPDAPVTTALPTPDQSRFFDAGYQPTLSALITHYLEQNGPIRQDLLVQAISRLHNFGRAGREIREHITGSIPPDLRRTDEDPGPFLWPASMSPETGMAFPAPAKGETLDPATIPLAALTSRARTHLSAGLTPEATILALRTDCGMSRMGSTTRARLEQAVSQLLEENPAP</sequence>
<proteinExistence type="predicted"/>
<dbReference type="InterPro" id="IPR045055">
    <property type="entry name" value="DNA2/NAM7-like"/>
</dbReference>
<dbReference type="Pfam" id="PF13195">
    <property type="entry name" value="DUF4011"/>
    <property type="match status" value="1"/>
</dbReference>
<feature type="region of interest" description="Disordered" evidence="1">
    <location>
        <begin position="1"/>
        <end position="27"/>
    </location>
</feature>
<feature type="compositionally biased region" description="Low complexity" evidence="1">
    <location>
        <begin position="1867"/>
        <end position="1893"/>
    </location>
</feature>
<dbReference type="InterPro" id="IPR027417">
    <property type="entry name" value="P-loop_NTPase"/>
</dbReference>
<evidence type="ECO:0000313" key="7">
    <source>
        <dbReference type="Proteomes" id="UP000635278"/>
    </source>
</evidence>
<evidence type="ECO:0000259" key="4">
    <source>
        <dbReference type="Pfam" id="PF13087"/>
    </source>
</evidence>